<sequence length="383" mass="42997">MEWKPWLTRWSEEWVRGTDPDELDPEVARGRWLGFAPATPEAVAAAEERIGRTLPPSYREFLLTTDGWRDAGCFVWRLRDTGNVAWLRDVEPYWEEWEGPGEDGVASPDGNKFSRGLMISLEADAGVLFLDSGDVDDQGEWAAYSLFSWRAAPPERFPSFAALMESLYAEFHRMRRPEGDTRDAWDDAVEQARLDALAGEVDGAEARLAQAGEFGRDRAAVLRAQLLYFLDRSYEAARLLHPSFVPEGFVGSPLFTEEFLPLLFAEHAAEASRGRGSILRSALNGDSDELQLVVARYQARLRRGEHRLVFGDPGFDALVHQALERHAADPDALWQAVRDALPHWRPRSDDHIAPVVLLAEPVLAATLTPERGRRLLSTPRGGR</sequence>
<evidence type="ECO:0000313" key="2">
    <source>
        <dbReference type="EMBL" id="MQY06587.1"/>
    </source>
</evidence>
<accession>A0A7K0BZI3</accession>
<name>A0A7K0BZI3_9ACTN</name>
<dbReference type="SUPFAM" id="SSF160631">
    <property type="entry name" value="SMI1/KNR4-like"/>
    <property type="match status" value="1"/>
</dbReference>
<dbReference type="Proteomes" id="UP000487268">
    <property type="component" value="Unassembled WGS sequence"/>
</dbReference>
<dbReference type="InterPro" id="IPR018958">
    <property type="entry name" value="Knr4/Smi1-like_dom"/>
</dbReference>
<dbReference type="InterPro" id="IPR037883">
    <property type="entry name" value="Knr4/Smi1-like_sf"/>
</dbReference>
<proteinExistence type="predicted"/>
<dbReference type="Pfam" id="PF09346">
    <property type="entry name" value="SMI1_KNR4"/>
    <property type="match status" value="1"/>
</dbReference>
<evidence type="ECO:0000259" key="1">
    <source>
        <dbReference type="SMART" id="SM00860"/>
    </source>
</evidence>
<feature type="domain" description="Knr4/Smi1-like" evidence="1">
    <location>
        <begin position="37"/>
        <end position="166"/>
    </location>
</feature>
<comment type="caution">
    <text evidence="2">The sequence shown here is derived from an EMBL/GenBank/DDBJ whole genome shotgun (WGS) entry which is preliminary data.</text>
</comment>
<dbReference type="AlphaFoldDB" id="A0A7K0BZI3"/>
<dbReference type="RefSeq" id="WP_153535932.1">
    <property type="nucleotide sequence ID" value="NZ_WEGH01000003.1"/>
</dbReference>
<dbReference type="OrthoDB" id="458118at2"/>
<organism evidence="2 3">
    <name type="scientific">Actinomadura macrotermitis</name>
    <dbReference type="NCBI Taxonomy" id="2585200"/>
    <lineage>
        <taxon>Bacteria</taxon>
        <taxon>Bacillati</taxon>
        <taxon>Actinomycetota</taxon>
        <taxon>Actinomycetes</taxon>
        <taxon>Streptosporangiales</taxon>
        <taxon>Thermomonosporaceae</taxon>
        <taxon>Actinomadura</taxon>
    </lineage>
</organism>
<reference evidence="2 3" key="1">
    <citation type="submission" date="2019-10" db="EMBL/GenBank/DDBJ databases">
        <title>Actinomadura rubteroloni sp. nov. and Actinomadura macrotermitis sp. nov., isolated from the gut of fungus growing-termite Macrotermes natalensis.</title>
        <authorList>
            <person name="Benndorf R."/>
            <person name="Martin K."/>
            <person name="Kuefner M."/>
            <person name="De Beer W."/>
            <person name="Kaster A.-K."/>
            <person name="Vollmers J."/>
            <person name="Poulsen M."/>
            <person name="Beemelmanns C."/>
        </authorList>
    </citation>
    <scope>NUCLEOTIDE SEQUENCE [LARGE SCALE GENOMIC DNA]</scope>
    <source>
        <strain evidence="2 3">RB68</strain>
    </source>
</reference>
<dbReference type="Gene3D" id="3.40.1580.10">
    <property type="entry name" value="SMI1/KNR4-like"/>
    <property type="match status" value="1"/>
</dbReference>
<protein>
    <recommendedName>
        <fullName evidence="1">Knr4/Smi1-like domain-containing protein</fullName>
    </recommendedName>
</protein>
<dbReference type="EMBL" id="WEGH01000003">
    <property type="protein sequence ID" value="MQY06587.1"/>
    <property type="molecule type" value="Genomic_DNA"/>
</dbReference>
<dbReference type="SMART" id="SM00860">
    <property type="entry name" value="SMI1_KNR4"/>
    <property type="match status" value="1"/>
</dbReference>
<gene>
    <name evidence="2" type="ORF">ACRB68_46810</name>
</gene>
<keyword evidence="3" id="KW-1185">Reference proteome</keyword>
<evidence type="ECO:0000313" key="3">
    <source>
        <dbReference type="Proteomes" id="UP000487268"/>
    </source>
</evidence>